<dbReference type="PANTHER" id="PTHR43434">
    <property type="entry name" value="PHOSPHOGLYCOLATE PHOSPHATASE"/>
    <property type="match status" value="1"/>
</dbReference>
<evidence type="ECO:0000313" key="2">
    <source>
        <dbReference type="Proteomes" id="UP000198816"/>
    </source>
</evidence>
<dbReference type="Pfam" id="PF13419">
    <property type="entry name" value="HAD_2"/>
    <property type="match status" value="1"/>
</dbReference>
<evidence type="ECO:0000313" key="1">
    <source>
        <dbReference type="EMBL" id="SDW78036.1"/>
    </source>
</evidence>
<dbReference type="EMBL" id="FNNZ01000008">
    <property type="protein sequence ID" value="SDW78036.1"/>
    <property type="molecule type" value="Genomic_DNA"/>
</dbReference>
<name>A0A1H2WC25_THIRO</name>
<dbReference type="Gene3D" id="1.10.150.240">
    <property type="entry name" value="Putative phosphatase, domain 2"/>
    <property type="match status" value="1"/>
</dbReference>
<sequence>MSTHILFDFDGTLVDSLDAAFTAFRQIGPEFGCAPLSRERLERLRGMHALEVVHALGVPMYRLPQLATRMRRAMRADLMETAPIEGIGEVLETLLQRGHRLGILSSNARASVREYVRRHRLPGLDAVIGGTGLFGKAGALRRQARSQGIAPRRLVYVGDELRDLEAARDARVRFAAVAWGYTPLKSLATGGPDFQCRHPRDLLSIDVERP</sequence>
<dbReference type="SFLD" id="SFLDS00003">
    <property type="entry name" value="Haloacid_Dehalogenase"/>
    <property type="match status" value="1"/>
</dbReference>
<dbReference type="InterPro" id="IPR023214">
    <property type="entry name" value="HAD_sf"/>
</dbReference>
<dbReference type="InterPro" id="IPR023198">
    <property type="entry name" value="PGP-like_dom2"/>
</dbReference>
<dbReference type="STRING" id="1058.SAMN05421783_108132"/>
<dbReference type="InterPro" id="IPR041492">
    <property type="entry name" value="HAD_2"/>
</dbReference>
<dbReference type="AlphaFoldDB" id="A0A1H2WC25"/>
<dbReference type="Gene3D" id="3.40.50.1000">
    <property type="entry name" value="HAD superfamily/HAD-like"/>
    <property type="match status" value="1"/>
</dbReference>
<dbReference type="OrthoDB" id="9792518at2"/>
<proteinExistence type="predicted"/>
<reference evidence="2" key="1">
    <citation type="submission" date="2016-10" db="EMBL/GenBank/DDBJ databases">
        <authorList>
            <person name="Varghese N."/>
            <person name="Submissions S."/>
        </authorList>
    </citation>
    <scope>NUCLEOTIDE SEQUENCE [LARGE SCALE GENOMIC DNA]</scope>
    <source>
        <strain evidence="2">DSM 217</strain>
    </source>
</reference>
<dbReference type="InterPro" id="IPR050155">
    <property type="entry name" value="HAD-like_hydrolase_sf"/>
</dbReference>
<dbReference type="SUPFAM" id="SSF56784">
    <property type="entry name" value="HAD-like"/>
    <property type="match status" value="1"/>
</dbReference>
<dbReference type="InterPro" id="IPR036412">
    <property type="entry name" value="HAD-like_sf"/>
</dbReference>
<organism evidence="1 2">
    <name type="scientific">Thiocapsa roseopersicina</name>
    <dbReference type="NCBI Taxonomy" id="1058"/>
    <lineage>
        <taxon>Bacteria</taxon>
        <taxon>Pseudomonadati</taxon>
        <taxon>Pseudomonadota</taxon>
        <taxon>Gammaproteobacteria</taxon>
        <taxon>Chromatiales</taxon>
        <taxon>Chromatiaceae</taxon>
        <taxon>Thiocapsa</taxon>
    </lineage>
</organism>
<dbReference type="RefSeq" id="WP_093031208.1">
    <property type="nucleotide sequence ID" value="NZ_FNNZ01000008.1"/>
</dbReference>
<protein>
    <submittedName>
        <fullName evidence="1">Phosphoglycolate phosphatase</fullName>
    </submittedName>
</protein>
<keyword evidence="2" id="KW-1185">Reference proteome</keyword>
<dbReference type="SFLD" id="SFLDG01129">
    <property type="entry name" value="C1.5:_HAD__Beta-PGM__Phosphata"/>
    <property type="match status" value="1"/>
</dbReference>
<gene>
    <name evidence="1" type="ORF">SAMN05421783_108132</name>
</gene>
<dbReference type="GO" id="GO:0005829">
    <property type="term" value="C:cytosol"/>
    <property type="evidence" value="ECO:0007669"/>
    <property type="project" value="TreeGrafter"/>
</dbReference>
<dbReference type="PANTHER" id="PTHR43434:SF13">
    <property type="entry name" value="PHOSPHOGLYCOLATE PHOSPHATASE"/>
    <property type="match status" value="1"/>
</dbReference>
<dbReference type="Proteomes" id="UP000198816">
    <property type="component" value="Unassembled WGS sequence"/>
</dbReference>
<dbReference type="GO" id="GO:0008967">
    <property type="term" value="F:phosphoglycolate phosphatase activity"/>
    <property type="evidence" value="ECO:0007669"/>
    <property type="project" value="TreeGrafter"/>
</dbReference>
<dbReference type="GO" id="GO:0006281">
    <property type="term" value="P:DNA repair"/>
    <property type="evidence" value="ECO:0007669"/>
    <property type="project" value="TreeGrafter"/>
</dbReference>
<accession>A0A1H2WC25</accession>